<dbReference type="Gene3D" id="1.10.390.10">
    <property type="entry name" value="Neutral Protease Domain 2"/>
    <property type="match status" value="1"/>
</dbReference>
<name>A0ABV5GBL9_9FLAO</name>
<sequence length="748" mass="84571">MILSYSKIKLIASLLLVASGLYAQESPAISNYDYQVAFGNNFYTKTSTETRSAGGQPGPKYWQNKANYELTANLNENNSEITGTEILTYTNNSPDKLNFLWLSLDQNLFKADSRGNAIIPLSGSRNGAAGEILDGGFKIKSVNLLISKKGKLEEVIPQFITTDTRLQIILPEAITANGGTIKIKITYSFISPKYGSDRMGVLDTKNGKIFSIAQWYPRMCVYDDVNGWNTFPYTGPGEFYLEYGDFDIKITAPASHIVVCSGELVNPAEVYTAEQQQRWTFAKKSDKTVVIRSADEVTNQASRPTGKTSLTWHFKMINSRDVSWASSPAFIIDAARINLPSGKKSVAVSAYPIESNSSNAWQRSTEYTKSCIENYSKRWFEFPYPTAINVASNVSGMEYPGIVFCGYTDRGPSLWGVTDHEFGHSWFPMIVGSNERLFAWMDEGFNTFINSLSGVDFNNGEYKSAKSDLHREADDITAPELETVMSSPDNMKESNTGTLNYSKPAEALAILREQIIGIERFDNAFKTYIARWAFKHPQPDDFFRTMENVAGENLNWFWRGWFANNWRLDQSIRSIMYPKNDPTQGAIITIDNLDKMVMPVILDIKTKSGTVRRIKLPVEVWMRNTSWKFKLDTNEEIENITLDPDHVFPDYNSNNNTWFANKSLLEKDIILAEYTGVFFNQQLGFKVIVSELDENLNAALTDGNSFRLKPSGKNIFKSNRFGIEFQYNEAKTEFTFIQNGKPFVMTKQ</sequence>
<dbReference type="RefSeq" id="WP_290285816.1">
    <property type="nucleotide sequence ID" value="NZ_JAUFQN010000019.1"/>
</dbReference>
<dbReference type="EMBL" id="JBHMFB010000007">
    <property type="protein sequence ID" value="MFB9088474.1"/>
    <property type="molecule type" value="Genomic_DNA"/>
</dbReference>
<accession>A0ABV5GBL9</accession>
<dbReference type="GO" id="GO:0004177">
    <property type="term" value="F:aminopeptidase activity"/>
    <property type="evidence" value="ECO:0007669"/>
    <property type="project" value="UniProtKB-KW"/>
</dbReference>
<proteinExistence type="predicted"/>
<evidence type="ECO:0000313" key="4">
    <source>
        <dbReference type="Proteomes" id="UP001589576"/>
    </source>
</evidence>
<evidence type="ECO:0000256" key="1">
    <source>
        <dbReference type="SAM" id="SignalP"/>
    </source>
</evidence>
<dbReference type="Pfam" id="PF01433">
    <property type="entry name" value="Peptidase_M1"/>
    <property type="match status" value="1"/>
</dbReference>
<feature type="domain" description="Peptidase M1 membrane alanine aminopeptidase" evidence="2">
    <location>
        <begin position="413"/>
        <end position="561"/>
    </location>
</feature>
<comment type="caution">
    <text evidence="3">The sequence shown here is derived from an EMBL/GenBank/DDBJ whole genome shotgun (WGS) entry which is preliminary data.</text>
</comment>
<keyword evidence="3" id="KW-0645">Protease</keyword>
<evidence type="ECO:0000259" key="2">
    <source>
        <dbReference type="Pfam" id="PF01433"/>
    </source>
</evidence>
<dbReference type="InterPro" id="IPR027268">
    <property type="entry name" value="Peptidase_M4/M1_CTD_sf"/>
</dbReference>
<dbReference type="EC" id="3.4.11.-" evidence="3"/>
<organism evidence="3 4">
    <name type="scientific">Flavobacterium paronense</name>
    <dbReference type="NCBI Taxonomy" id="1392775"/>
    <lineage>
        <taxon>Bacteria</taxon>
        <taxon>Pseudomonadati</taxon>
        <taxon>Bacteroidota</taxon>
        <taxon>Flavobacteriia</taxon>
        <taxon>Flavobacteriales</taxon>
        <taxon>Flavobacteriaceae</taxon>
        <taxon>Flavobacterium</taxon>
    </lineage>
</organism>
<gene>
    <name evidence="3" type="ORF">ACFFUU_02545</name>
</gene>
<dbReference type="SUPFAM" id="SSF55486">
    <property type="entry name" value="Metalloproteases ('zincins'), catalytic domain"/>
    <property type="match status" value="1"/>
</dbReference>
<feature type="chain" id="PRO_5046948241" evidence="1">
    <location>
        <begin position="24"/>
        <end position="748"/>
    </location>
</feature>
<protein>
    <submittedName>
        <fullName evidence="3">M1 family metallopeptidase</fullName>
        <ecNumber evidence="3">3.4.11.-</ecNumber>
    </submittedName>
</protein>
<dbReference type="InterPro" id="IPR014782">
    <property type="entry name" value="Peptidase_M1_dom"/>
</dbReference>
<keyword evidence="4" id="KW-1185">Reference proteome</keyword>
<feature type="signal peptide" evidence="1">
    <location>
        <begin position="1"/>
        <end position="23"/>
    </location>
</feature>
<keyword evidence="3" id="KW-0031">Aminopeptidase</keyword>
<dbReference type="CDD" id="cd09604">
    <property type="entry name" value="M1_APN_like"/>
    <property type="match status" value="1"/>
</dbReference>
<reference evidence="3 4" key="1">
    <citation type="submission" date="2024-09" db="EMBL/GenBank/DDBJ databases">
        <authorList>
            <person name="Sun Q."/>
            <person name="Mori K."/>
        </authorList>
    </citation>
    <scope>NUCLEOTIDE SEQUENCE [LARGE SCALE GENOMIC DNA]</scope>
    <source>
        <strain evidence="3 4">CECT 8460</strain>
    </source>
</reference>
<keyword evidence="1" id="KW-0732">Signal</keyword>
<keyword evidence="3" id="KW-0378">Hydrolase</keyword>
<evidence type="ECO:0000313" key="3">
    <source>
        <dbReference type="EMBL" id="MFB9088474.1"/>
    </source>
</evidence>
<dbReference type="Proteomes" id="UP001589576">
    <property type="component" value="Unassembled WGS sequence"/>
</dbReference>